<feature type="transmembrane region" description="Helical" evidence="5">
    <location>
        <begin position="374"/>
        <end position="390"/>
    </location>
</feature>
<dbReference type="InterPro" id="IPR007016">
    <property type="entry name" value="O-antigen_ligase-rel_domated"/>
</dbReference>
<keyword evidence="2 5" id="KW-0812">Transmembrane</keyword>
<proteinExistence type="predicted"/>
<evidence type="ECO:0000256" key="5">
    <source>
        <dbReference type="SAM" id="Phobius"/>
    </source>
</evidence>
<gene>
    <name evidence="7" type="ORF">SAMN04488006_0907</name>
</gene>
<feature type="transmembrane region" description="Helical" evidence="5">
    <location>
        <begin position="74"/>
        <end position="93"/>
    </location>
</feature>
<keyword evidence="3 5" id="KW-1133">Transmembrane helix</keyword>
<dbReference type="GO" id="GO:0016020">
    <property type="term" value="C:membrane"/>
    <property type="evidence" value="ECO:0007669"/>
    <property type="project" value="UniProtKB-SubCell"/>
</dbReference>
<sequence length="450" mass="50653">MYSFSKYTRTFLTLLHLVLGVLLLLGSVSKIYSILILFIGLLVIFKTKNKHNEAMFWSGYLVGGEVLFRMSGGMFFHELPKYAVLLFLFMGLMVETKRHHVSVSYLIYILLLLIGIAFVDIPFNESIRKAIAFNLSGPILLGVAAIYFYGRKITLTALLNVLFVMCLPIISMLSYLYFKTPDIKDIAFGGTANFETSGGYGPNQVATILGLGVFILVVHLFLKKRFLFVFSLDILLLLYLLFRGLITLSRGGMLTAFIAIVAFAFFYILSREDRVISFLKYAGLMTLFLLITWIYSADLTGGMLTNRYANKNAAGVVKEDVSTGRIDLFESELEAFFEHPFFGIGVGGSKYKRIDESDIVAASHNEISRLLGEHGMIGLLILGILLIIPIRNMFKQPLLTVAFLSAFLIFWFLTINHSAMRVAFPAFIYGLSLIILEKDKENEEATVYRK</sequence>
<accession>A0A1I6P5E4</accession>
<feature type="transmembrane region" description="Helical" evidence="5">
    <location>
        <begin position="419"/>
        <end position="436"/>
    </location>
</feature>
<dbReference type="Pfam" id="PF04932">
    <property type="entry name" value="Wzy_C"/>
    <property type="match status" value="1"/>
</dbReference>
<dbReference type="InterPro" id="IPR051533">
    <property type="entry name" value="WaaL-like"/>
</dbReference>
<feature type="domain" description="O-antigen ligase-related" evidence="6">
    <location>
        <begin position="236"/>
        <end position="382"/>
    </location>
</feature>
<evidence type="ECO:0000313" key="7">
    <source>
        <dbReference type="EMBL" id="SFS35351.1"/>
    </source>
</evidence>
<dbReference type="EMBL" id="FOZP01000001">
    <property type="protein sequence ID" value="SFS35351.1"/>
    <property type="molecule type" value="Genomic_DNA"/>
</dbReference>
<feature type="transmembrane region" description="Helical" evidence="5">
    <location>
        <begin position="105"/>
        <end position="124"/>
    </location>
</feature>
<evidence type="ECO:0000256" key="2">
    <source>
        <dbReference type="ARBA" id="ARBA00022692"/>
    </source>
</evidence>
<dbReference type="STRING" id="593133.SAMN04488006_0907"/>
<feature type="transmembrane region" description="Helical" evidence="5">
    <location>
        <begin position="204"/>
        <end position="222"/>
    </location>
</feature>
<evidence type="ECO:0000256" key="4">
    <source>
        <dbReference type="ARBA" id="ARBA00023136"/>
    </source>
</evidence>
<keyword evidence="7" id="KW-0436">Ligase</keyword>
<feature type="transmembrane region" description="Helical" evidence="5">
    <location>
        <begin position="130"/>
        <end position="150"/>
    </location>
</feature>
<dbReference type="GO" id="GO:0016874">
    <property type="term" value="F:ligase activity"/>
    <property type="evidence" value="ECO:0007669"/>
    <property type="project" value="UniProtKB-KW"/>
</dbReference>
<dbReference type="AlphaFoldDB" id="A0A1I6P5E4"/>
<dbReference type="PANTHER" id="PTHR37422">
    <property type="entry name" value="TEICHURONIC ACID BIOSYNTHESIS PROTEIN TUAE"/>
    <property type="match status" value="1"/>
</dbReference>
<feature type="transmembrane region" description="Helical" evidence="5">
    <location>
        <begin position="278"/>
        <end position="296"/>
    </location>
</feature>
<reference evidence="8" key="1">
    <citation type="submission" date="2016-10" db="EMBL/GenBank/DDBJ databases">
        <authorList>
            <person name="Varghese N."/>
            <person name="Submissions S."/>
        </authorList>
    </citation>
    <scope>NUCLEOTIDE SEQUENCE [LARGE SCALE GENOMIC DNA]</scope>
    <source>
        <strain evidence="8">DSM 24450</strain>
    </source>
</reference>
<dbReference type="PANTHER" id="PTHR37422:SF13">
    <property type="entry name" value="LIPOPOLYSACCHARIDE BIOSYNTHESIS PROTEIN PA4999-RELATED"/>
    <property type="match status" value="1"/>
</dbReference>
<dbReference type="OrthoDB" id="1118890at2"/>
<name>A0A1I6P5E4_9FLAO</name>
<dbReference type="Proteomes" id="UP000199312">
    <property type="component" value="Unassembled WGS sequence"/>
</dbReference>
<organism evidence="7 8">
    <name type="scientific">Lutibacter maritimus</name>
    <dbReference type="NCBI Taxonomy" id="593133"/>
    <lineage>
        <taxon>Bacteria</taxon>
        <taxon>Pseudomonadati</taxon>
        <taxon>Bacteroidota</taxon>
        <taxon>Flavobacteriia</taxon>
        <taxon>Flavobacteriales</taxon>
        <taxon>Flavobacteriaceae</taxon>
        <taxon>Lutibacter</taxon>
    </lineage>
</organism>
<protein>
    <submittedName>
        <fullName evidence="7">O-antigen ligase like membrane protein</fullName>
    </submittedName>
</protein>
<feature type="transmembrane region" description="Helical" evidence="5">
    <location>
        <begin position="227"/>
        <end position="246"/>
    </location>
</feature>
<evidence type="ECO:0000259" key="6">
    <source>
        <dbReference type="Pfam" id="PF04932"/>
    </source>
</evidence>
<evidence type="ECO:0000256" key="3">
    <source>
        <dbReference type="ARBA" id="ARBA00022989"/>
    </source>
</evidence>
<evidence type="ECO:0000313" key="8">
    <source>
        <dbReference type="Proteomes" id="UP000199312"/>
    </source>
</evidence>
<feature type="transmembrane region" description="Helical" evidence="5">
    <location>
        <begin position="397"/>
        <end position="413"/>
    </location>
</feature>
<keyword evidence="4 5" id="KW-0472">Membrane</keyword>
<feature type="transmembrane region" description="Helical" evidence="5">
    <location>
        <begin position="252"/>
        <end position="269"/>
    </location>
</feature>
<comment type="subcellular location">
    <subcellularLocation>
        <location evidence="1">Membrane</location>
        <topology evidence="1">Multi-pass membrane protein</topology>
    </subcellularLocation>
</comment>
<keyword evidence="8" id="KW-1185">Reference proteome</keyword>
<dbReference type="RefSeq" id="WP_143102375.1">
    <property type="nucleotide sequence ID" value="NZ_FOZP01000001.1"/>
</dbReference>
<feature type="transmembrane region" description="Helical" evidence="5">
    <location>
        <begin position="12"/>
        <end position="45"/>
    </location>
</feature>
<feature type="transmembrane region" description="Helical" evidence="5">
    <location>
        <begin position="157"/>
        <end position="178"/>
    </location>
</feature>
<evidence type="ECO:0000256" key="1">
    <source>
        <dbReference type="ARBA" id="ARBA00004141"/>
    </source>
</evidence>